<dbReference type="InterPro" id="IPR001492">
    <property type="entry name" value="Flagellin"/>
</dbReference>
<dbReference type="RefSeq" id="WP_264141420.1">
    <property type="nucleotide sequence ID" value="NZ_JAOYEY010000018.1"/>
</dbReference>
<evidence type="ECO:0000256" key="3">
    <source>
        <dbReference type="ARBA" id="ARBA00023143"/>
    </source>
</evidence>
<keyword evidence="5" id="KW-0282">Flagellum</keyword>
<sequence length="143" mass="15236">MQAWVEVFPSATENDAPLNFQIGANSSQTMSVALAKTDSASLGLNNVGVSTDAQAGIDSFDNAIISVSGIRSRFGAMTNRLEHALSLSLSGKENLTASESRIRDVDMAKEMMSQTKTSILSQVAQTMLAQANQQSQGILQLLR</sequence>
<dbReference type="InterPro" id="IPR042187">
    <property type="entry name" value="Flagellin_C_sub2"/>
</dbReference>
<dbReference type="Proteomes" id="UP001526147">
    <property type="component" value="Unassembled WGS sequence"/>
</dbReference>
<keyword evidence="5" id="KW-0966">Cell projection</keyword>
<dbReference type="EMBL" id="JAOYEY010000018">
    <property type="protein sequence ID" value="MCV9884465.1"/>
    <property type="molecule type" value="Genomic_DNA"/>
</dbReference>
<proteinExistence type="inferred from homology"/>
<evidence type="ECO:0000259" key="4">
    <source>
        <dbReference type="Pfam" id="PF00700"/>
    </source>
</evidence>
<dbReference type="Gene3D" id="1.20.1330.10">
    <property type="entry name" value="f41 fragment of flagellin, N-terminal domain"/>
    <property type="match status" value="1"/>
</dbReference>
<dbReference type="PANTHER" id="PTHR42792">
    <property type="entry name" value="FLAGELLIN"/>
    <property type="match status" value="1"/>
</dbReference>
<dbReference type="Gene3D" id="6.10.10.10">
    <property type="entry name" value="Flagellar export chaperone, C-terminal domain"/>
    <property type="match status" value="1"/>
</dbReference>
<keyword evidence="6" id="KW-1185">Reference proteome</keyword>
<dbReference type="Pfam" id="PF00700">
    <property type="entry name" value="Flagellin_C"/>
    <property type="match status" value="1"/>
</dbReference>
<comment type="caution">
    <text evidence="5">The sequence shown here is derived from an EMBL/GenBank/DDBJ whole genome shotgun (WGS) entry which is preliminary data.</text>
</comment>
<reference evidence="5 6" key="1">
    <citation type="submission" date="2022-10" db="EMBL/GenBank/DDBJ databases">
        <title>Draft genome assembly of moderately radiation resistant bacterium Metabacillus halosaccharovorans.</title>
        <authorList>
            <person name="Pal S."/>
            <person name="Gopinathan A."/>
        </authorList>
    </citation>
    <scope>NUCLEOTIDE SEQUENCE [LARGE SCALE GENOMIC DNA]</scope>
    <source>
        <strain evidence="5 6">VITHBRA001</strain>
    </source>
</reference>
<feature type="domain" description="Flagellin C-terminal" evidence="4">
    <location>
        <begin position="58"/>
        <end position="142"/>
    </location>
</feature>
<gene>
    <name evidence="5" type="ORF">OIH86_02225</name>
</gene>
<evidence type="ECO:0000256" key="2">
    <source>
        <dbReference type="ARBA" id="ARBA00005709"/>
    </source>
</evidence>
<accession>A0ABT3DBN2</accession>
<evidence type="ECO:0000313" key="5">
    <source>
        <dbReference type="EMBL" id="MCV9884465.1"/>
    </source>
</evidence>
<dbReference type="PANTHER" id="PTHR42792:SF2">
    <property type="entry name" value="FLAGELLIN"/>
    <property type="match status" value="1"/>
</dbReference>
<dbReference type="InterPro" id="IPR046358">
    <property type="entry name" value="Flagellin_C"/>
</dbReference>
<keyword evidence="3" id="KW-0975">Bacterial flagellum</keyword>
<comment type="similarity">
    <text evidence="2">Belongs to the bacterial flagellin family.</text>
</comment>
<keyword evidence="5" id="KW-0969">Cilium</keyword>
<organism evidence="5 6">
    <name type="scientific">Metabacillus halosaccharovorans</name>
    <dbReference type="NCBI Taxonomy" id="930124"/>
    <lineage>
        <taxon>Bacteria</taxon>
        <taxon>Bacillati</taxon>
        <taxon>Bacillota</taxon>
        <taxon>Bacilli</taxon>
        <taxon>Bacillales</taxon>
        <taxon>Bacillaceae</taxon>
        <taxon>Metabacillus</taxon>
    </lineage>
</organism>
<evidence type="ECO:0000313" key="6">
    <source>
        <dbReference type="Proteomes" id="UP001526147"/>
    </source>
</evidence>
<protein>
    <submittedName>
        <fullName evidence="5">Flagellin</fullName>
    </submittedName>
</protein>
<comment type="subcellular location">
    <subcellularLocation>
        <location evidence="1">Bacterial flagellum</location>
    </subcellularLocation>
</comment>
<evidence type="ECO:0000256" key="1">
    <source>
        <dbReference type="ARBA" id="ARBA00004365"/>
    </source>
</evidence>
<dbReference type="SUPFAM" id="SSF64518">
    <property type="entry name" value="Phase 1 flagellin"/>
    <property type="match status" value="1"/>
</dbReference>
<name>A0ABT3DBN2_9BACI</name>